<dbReference type="PIRSF" id="PIRSF002746">
    <property type="entry name" value="Gluconate_transporter"/>
    <property type="match status" value="1"/>
</dbReference>
<dbReference type="RefSeq" id="WP_015329631.1">
    <property type="nucleotide sequence ID" value="NC_020054.1"/>
</dbReference>
<comment type="similarity">
    <text evidence="7">Belongs to the GntP permease family.</text>
</comment>
<proteinExistence type="inferred from homology"/>
<dbReference type="KEGG" id="fae:FAES_0520"/>
<evidence type="ECO:0000256" key="1">
    <source>
        <dbReference type="ARBA" id="ARBA00004651"/>
    </source>
</evidence>
<evidence type="ECO:0000256" key="6">
    <source>
        <dbReference type="ARBA" id="ARBA00023136"/>
    </source>
</evidence>
<accession>I0K328</accession>
<dbReference type="NCBIfam" id="TIGR00791">
    <property type="entry name" value="gntP"/>
    <property type="match status" value="1"/>
</dbReference>
<feature type="transmembrane region" description="Helical" evidence="8">
    <location>
        <begin position="28"/>
        <end position="46"/>
    </location>
</feature>
<keyword evidence="5 8" id="KW-1133">Transmembrane helix</keyword>
<keyword evidence="3" id="KW-1003">Cell membrane</keyword>
<gene>
    <name evidence="9" type="ORF">FAES_0520</name>
</gene>
<dbReference type="GO" id="GO:0005886">
    <property type="term" value="C:plasma membrane"/>
    <property type="evidence" value="ECO:0007669"/>
    <property type="project" value="UniProtKB-SubCell"/>
</dbReference>
<keyword evidence="10" id="KW-1185">Reference proteome</keyword>
<dbReference type="Pfam" id="PF02447">
    <property type="entry name" value="GntP_permease"/>
    <property type="match status" value="1"/>
</dbReference>
<evidence type="ECO:0000313" key="9">
    <source>
        <dbReference type="EMBL" id="CCG98531.1"/>
    </source>
</evidence>
<dbReference type="STRING" id="1166018.FAES_0520"/>
<keyword evidence="4 8" id="KW-0812">Transmembrane</keyword>
<organism evidence="9 10">
    <name type="scientific">Fibrella aestuarina BUZ 2</name>
    <dbReference type="NCBI Taxonomy" id="1166018"/>
    <lineage>
        <taxon>Bacteria</taxon>
        <taxon>Pseudomonadati</taxon>
        <taxon>Bacteroidota</taxon>
        <taxon>Cytophagia</taxon>
        <taxon>Cytophagales</taxon>
        <taxon>Spirosomataceae</taxon>
        <taxon>Fibrella</taxon>
    </lineage>
</organism>
<dbReference type="PATRIC" id="fig|1166018.3.peg.530"/>
<dbReference type="HOGENOM" id="CLU_027949_0_0_10"/>
<feature type="transmembrane region" description="Helical" evidence="8">
    <location>
        <begin position="418"/>
        <end position="439"/>
    </location>
</feature>
<dbReference type="AlphaFoldDB" id="I0K328"/>
<feature type="transmembrane region" description="Helical" evidence="8">
    <location>
        <begin position="302"/>
        <end position="320"/>
    </location>
</feature>
<dbReference type="PANTHER" id="PTHR30354:SF22">
    <property type="entry name" value="HIGH-AFFINITY GLUCONATE TRANSPORTER"/>
    <property type="match status" value="1"/>
</dbReference>
<protein>
    <submittedName>
        <fullName evidence="9">Gluconate transporter</fullName>
    </submittedName>
</protein>
<dbReference type="OrthoDB" id="9787129at2"/>
<dbReference type="EMBL" id="HE796683">
    <property type="protein sequence ID" value="CCG98531.1"/>
    <property type="molecule type" value="Genomic_DNA"/>
</dbReference>
<evidence type="ECO:0000256" key="5">
    <source>
        <dbReference type="ARBA" id="ARBA00022989"/>
    </source>
</evidence>
<feature type="transmembrane region" description="Helical" evidence="8">
    <location>
        <begin position="219"/>
        <end position="239"/>
    </location>
</feature>
<feature type="transmembrane region" description="Helical" evidence="8">
    <location>
        <begin position="174"/>
        <end position="198"/>
    </location>
</feature>
<evidence type="ECO:0000313" key="10">
    <source>
        <dbReference type="Proteomes" id="UP000011058"/>
    </source>
</evidence>
<name>I0K328_9BACT</name>
<sequence length="443" mass="46509">MPLLLTFIGILALIVLIAYFHLDTFISFILVSIGIGLAAGMEVGAVGKSIQTGIGGTLGDLVLIIGFGAMLGRVVAESGAARRITDVLIGWFGVKNIRWGLALAGFIIGIPLFYNAGFIIVVPLIFTIAASTKLPMLTIAIPMLSALSVAHGYLPPHPSPAALVGQLQADIGKTLLYGIIVATPAIIIAGPIFGKTLGRFTPKPDREVFDPTEAPRTDLPGAGISFFVALLPVLMLTIFGPLRTYLKTHGLEQTLGGKVLYLMGEPYVGMLLSVLVAVYTLAIRRGQTTKAAMKMLEEAIKAAAPILLTIAGAGALKQIFNDSGTSVYIGQQLAGLHMPPLVLGWAMAGLIRVCVGSATIAGLTTAGIMLPLLQSQTGVNPELMVLAIGAGSLMLSHINDAGFWLFKEYFNLSIADTLRTWSVMETIVGVVGLLGVLVLDTIV</sequence>
<feature type="transmembrane region" description="Helical" evidence="8">
    <location>
        <begin position="96"/>
        <end position="122"/>
    </location>
</feature>
<keyword evidence="6 8" id="KW-0472">Membrane</keyword>
<evidence type="ECO:0000256" key="8">
    <source>
        <dbReference type="SAM" id="Phobius"/>
    </source>
</evidence>
<dbReference type="Proteomes" id="UP000011058">
    <property type="component" value="Chromosome"/>
</dbReference>
<feature type="transmembrane region" description="Helical" evidence="8">
    <location>
        <begin position="134"/>
        <end position="154"/>
    </location>
</feature>
<feature type="transmembrane region" description="Helical" evidence="8">
    <location>
        <begin position="259"/>
        <end position="282"/>
    </location>
</feature>
<dbReference type="InterPro" id="IPR003474">
    <property type="entry name" value="Glcn_transporter"/>
</dbReference>
<evidence type="ECO:0000256" key="2">
    <source>
        <dbReference type="ARBA" id="ARBA00022448"/>
    </source>
</evidence>
<reference evidence="9 10" key="1">
    <citation type="journal article" date="2012" name="J. Bacteriol.">
        <title>Genome Sequence of Fibrella aestuarina BUZ 2T, a Filamentous Marine Bacterium.</title>
        <authorList>
            <person name="Filippini M."/>
            <person name="Qi W."/>
            <person name="Blom J."/>
            <person name="Goesmann A."/>
            <person name="Smits T.H."/>
            <person name="Bagheri H.C."/>
        </authorList>
    </citation>
    <scope>NUCLEOTIDE SEQUENCE [LARGE SCALE GENOMIC DNA]</scope>
    <source>
        <strain evidence="10">BUZ 2T</strain>
    </source>
</reference>
<dbReference type="PANTHER" id="PTHR30354">
    <property type="entry name" value="GNT FAMILY GLUCONATE TRANSPORTER"/>
    <property type="match status" value="1"/>
</dbReference>
<dbReference type="GO" id="GO:0015128">
    <property type="term" value="F:gluconate transmembrane transporter activity"/>
    <property type="evidence" value="ECO:0007669"/>
    <property type="project" value="InterPro"/>
</dbReference>
<feature type="transmembrane region" description="Helical" evidence="8">
    <location>
        <begin position="58"/>
        <end position="76"/>
    </location>
</feature>
<comment type="subcellular location">
    <subcellularLocation>
        <location evidence="1">Cell membrane</location>
        <topology evidence="1">Multi-pass membrane protein</topology>
    </subcellularLocation>
</comment>
<dbReference type="eggNOG" id="COG2610">
    <property type="taxonomic scope" value="Bacteria"/>
</dbReference>
<evidence type="ECO:0000256" key="3">
    <source>
        <dbReference type="ARBA" id="ARBA00022475"/>
    </source>
</evidence>
<feature type="transmembrane region" description="Helical" evidence="8">
    <location>
        <begin position="385"/>
        <end position="406"/>
    </location>
</feature>
<feature type="transmembrane region" description="Helical" evidence="8">
    <location>
        <begin position="340"/>
        <end position="373"/>
    </location>
</feature>
<evidence type="ECO:0000256" key="7">
    <source>
        <dbReference type="ARBA" id="ARBA00049663"/>
    </source>
</evidence>
<evidence type="ECO:0000256" key="4">
    <source>
        <dbReference type="ARBA" id="ARBA00022692"/>
    </source>
</evidence>
<keyword evidence="2" id="KW-0813">Transport</keyword>